<feature type="transmembrane region" description="Helical" evidence="6">
    <location>
        <begin position="424"/>
        <end position="444"/>
    </location>
</feature>
<dbReference type="CDD" id="cd17319">
    <property type="entry name" value="MFS_ExuT_GudP_like"/>
    <property type="match status" value="1"/>
</dbReference>
<dbReference type="InterPro" id="IPR036259">
    <property type="entry name" value="MFS_trans_sf"/>
</dbReference>
<evidence type="ECO:0000256" key="4">
    <source>
        <dbReference type="ARBA" id="ARBA00022989"/>
    </source>
</evidence>
<feature type="transmembrane region" description="Helical" evidence="6">
    <location>
        <begin position="125"/>
        <end position="149"/>
    </location>
</feature>
<dbReference type="Gene3D" id="1.20.1250.20">
    <property type="entry name" value="MFS general substrate transporter like domains"/>
    <property type="match status" value="2"/>
</dbReference>
<organism evidence="8 9">
    <name type="scientific">Alteraurantiacibacter buctensis</name>
    <dbReference type="NCBI Taxonomy" id="1503981"/>
    <lineage>
        <taxon>Bacteria</taxon>
        <taxon>Pseudomonadati</taxon>
        <taxon>Pseudomonadota</taxon>
        <taxon>Alphaproteobacteria</taxon>
        <taxon>Sphingomonadales</taxon>
        <taxon>Erythrobacteraceae</taxon>
        <taxon>Alteraurantiacibacter</taxon>
    </lineage>
</organism>
<dbReference type="Proteomes" id="UP000466966">
    <property type="component" value="Unassembled WGS sequence"/>
</dbReference>
<keyword evidence="5 6" id="KW-0472">Membrane</keyword>
<evidence type="ECO:0000256" key="5">
    <source>
        <dbReference type="ARBA" id="ARBA00023136"/>
    </source>
</evidence>
<dbReference type="Pfam" id="PF07690">
    <property type="entry name" value="MFS_1"/>
    <property type="match status" value="1"/>
</dbReference>
<feature type="transmembrane region" description="Helical" evidence="6">
    <location>
        <begin position="384"/>
        <end position="404"/>
    </location>
</feature>
<proteinExistence type="predicted"/>
<feature type="transmembrane region" description="Helical" evidence="6">
    <location>
        <begin position="265"/>
        <end position="288"/>
    </location>
</feature>
<comment type="subcellular location">
    <subcellularLocation>
        <location evidence="1">Membrane</location>
        <topology evidence="1">Multi-pass membrane protein</topology>
    </subcellularLocation>
</comment>
<dbReference type="PANTHER" id="PTHR43791">
    <property type="entry name" value="PERMEASE-RELATED"/>
    <property type="match status" value="1"/>
</dbReference>
<evidence type="ECO:0000256" key="1">
    <source>
        <dbReference type="ARBA" id="ARBA00004141"/>
    </source>
</evidence>
<dbReference type="InterPro" id="IPR011701">
    <property type="entry name" value="MFS"/>
</dbReference>
<dbReference type="SUPFAM" id="SSF103473">
    <property type="entry name" value="MFS general substrate transporter"/>
    <property type="match status" value="1"/>
</dbReference>
<feature type="transmembrane region" description="Helical" evidence="6">
    <location>
        <begin position="300"/>
        <end position="321"/>
    </location>
</feature>
<gene>
    <name evidence="8" type="ORF">GRI99_07960</name>
</gene>
<dbReference type="GO" id="GO:0022857">
    <property type="term" value="F:transmembrane transporter activity"/>
    <property type="evidence" value="ECO:0007669"/>
    <property type="project" value="InterPro"/>
</dbReference>
<accession>A0A844YZR6</accession>
<dbReference type="InterPro" id="IPR020846">
    <property type="entry name" value="MFS_dom"/>
</dbReference>
<feature type="transmembrane region" description="Helical" evidence="6">
    <location>
        <begin position="161"/>
        <end position="184"/>
    </location>
</feature>
<dbReference type="PANTHER" id="PTHR43791:SF36">
    <property type="entry name" value="TRANSPORTER, PUTATIVE (AFU_ORTHOLOGUE AFUA_6G08340)-RELATED"/>
    <property type="match status" value="1"/>
</dbReference>
<evidence type="ECO:0000256" key="3">
    <source>
        <dbReference type="ARBA" id="ARBA00022692"/>
    </source>
</evidence>
<evidence type="ECO:0000259" key="7">
    <source>
        <dbReference type="PROSITE" id="PS50850"/>
    </source>
</evidence>
<dbReference type="GO" id="GO:0016020">
    <property type="term" value="C:membrane"/>
    <property type="evidence" value="ECO:0007669"/>
    <property type="project" value="UniProtKB-SubCell"/>
</dbReference>
<comment type="caution">
    <text evidence="8">The sequence shown here is derived from an EMBL/GenBank/DDBJ whole genome shotgun (WGS) entry which is preliminary data.</text>
</comment>
<dbReference type="EMBL" id="WTYV01000002">
    <property type="protein sequence ID" value="MXO71577.1"/>
    <property type="molecule type" value="Genomic_DNA"/>
</dbReference>
<reference evidence="8 9" key="1">
    <citation type="submission" date="2019-12" db="EMBL/GenBank/DDBJ databases">
        <title>Genomic-based taxomic classification of the family Erythrobacteraceae.</title>
        <authorList>
            <person name="Xu L."/>
        </authorList>
    </citation>
    <scope>NUCLEOTIDE SEQUENCE [LARGE SCALE GENOMIC DNA]</scope>
    <source>
        <strain evidence="8 9">M0322</strain>
    </source>
</reference>
<protein>
    <submittedName>
        <fullName evidence="8">MFS transporter</fullName>
    </submittedName>
</protein>
<keyword evidence="4 6" id="KW-1133">Transmembrane helix</keyword>
<evidence type="ECO:0000256" key="6">
    <source>
        <dbReference type="SAM" id="Phobius"/>
    </source>
</evidence>
<dbReference type="RefSeq" id="WP_160771481.1">
    <property type="nucleotide sequence ID" value="NZ_WTYV01000002.1"/>
</dbReference>
<dbReference type="PROSITE" id="PS50850">
    <property type="entry name" value="MFS"/>
    <property type="match status" value="1"/>
</dbReference>
<evidence type="ECO:0000256" key="2">
    <source>
        <dbReference type="ARBA" id="ARBA00022448"/>
    </source>
</evidence>
<feature type="transmembrane region" description="Helical" evidence="6">
    <location>
        <begin position="333"/>
        <end position="351"/>
    </location>
</feature>
<feature type="transmembrane region" description="Helical" evidence="6">
    <location>
        <begin position="357"/>
        <end position="377"/>
    </location>
</feature>
<keyword evidence="2" id="KW-0813">Transport</keyword>
<dbReference type="AlphaFoldDB" id="A0A844YZR6"/>
<feature type="transmembrane region" description="Helical" evidence="6">
    <location>
        <begin position="92"/>
        <end position="113"/>
    </location>
</feature>
<sequence length="468" mass="50214">MAQAPVAAGLEAATYRKVARRLLPILFVGYFVAYLDRVNVGFAKLQMAGDLALSDAVYGAGAGIFFLGYFLFEVPSNLLLRRIGARIWIARIMITWGLISAAFAFTGMIHWGPVAPLFGLNDAEFTFYFLRFMLGLAEAGFYPGVILYLTFWFPAARRAHIIALFMSAIAFSNIVGSPVSGAIMQFMDGLADWRGWQWLFVVEGIPSVLMGLVVLAALPDGPHKARWLADDERALVLQRLAEEEDGKAARGTRHGVADLFRDVRVWLFAFAFFCLNAGFYALSFWMPTIIQEVGLAPDDYFGVGLLSMIPWSVIALVMIYWARHSDRTGERTWHAVSGSLTACAGMLLLAFGGGHVALALLALAMVGAGVLCWQTIYWSFPTSFLSGAAAAGGIALINALGNLGGFFGPDLIGSIRDANGGDSTMAFVVLAGLAATNAVLTLVLSRMAGPGWQGQGALIPAGKAGVEA</sequence>
<evidence type="ECO:0000313" key="9">
    <source>
        <dbReference type="Proteomes" id="UP000466966"/>
    </source>
</evidence>
<feature type="domain" description="Major facilitator superfamily (MFS) profile" evidence="7">
    <location>
        <begin position="22"/>
        <end position="449"/>
    </location>
</feature>
<feature type="transmembrane region" description="Helical" evidence="6">
    <location>
        <begin position="18"/>
        <end position="36"/>
    </location>
</feature>
<feature type="transmembrane region" description="Helical" evidence="6">
    <location>
        <begin position="196"/>
        <end position="218"/>
    </location>
</feature>
<keyword evidence="3 6" id="KW-0812">Transmembrane</keyword>
<evidence type="ECO:0000313" key="8">
    <source>
        <dbReference type="EMBL" id="MXO71577.1"/>
    </source>
</evidence>
<feature type="transmembrane region" description="Helical" evidence="6">
    <location>
        <begin position="56"/>
        <end position="80"/>
    </location>
</feature>
<keyword evidence="9" id="KW-1185">Reference proteome</keyword>
<dbReference type="OrthoDB" id="9794076at2"/>
<name>A0A844YZR6_9SPHN</name>